<evidence type="ECO:0000256" key="1">
    <source>
        <dbReference type="SAM" id="Phobius"/>
    </source>
</evidence>
<keyword evidence="1" id="KW-0472">Membrane</keyword>
<accession>A0A318XSC3</accession>
<dbReference type="EMBL" id="QKMR01000004">
    <property type="protein sequence ID" value="PYG89141.1"/>
    <property type="molecule type" value="Genomic_DNA"/>
</dbReference>
<comment type="caution">
    <text evidence="2">The sequence shown here is derived from an EMBL/GenBank/DDBJ whole genome shotgun (WGS) entry which is preliminary data.</text>
</comment>
<keyword evidence="1" id="KW-1133">Transmembrane helix</keyword>
<keyword evidence="1" id="KW-0812">Transmembrane</keyword>
<dbReference type="Proteomes" id="UP000248132">
    <property type="component" value="Unassembled WGS sequence"/>
</dbReference>
<keyword evidence="3" id="KW-1185">Reference proteome</keyword>
<evidence type="ECO:0000313" key="2">
    <source>
        <dbReference type="EMBL" id="PYG89141.1"/>
    </source>
</evidence>
<feature type="transmembrane region" description="Helical" evidence="1">
    <location>
        <begin position="26"/>
        <end position="49"/>
    </location>
</feature>
<proteinExistence type="predicted"/>
<protein>
    <recommendedName>
        <fullName evidence="4">Flp pilus-assembly TadE/G-like protein</fullName>
    </recommendedName>
</protein>
<sequence>MKKINRRIKRDTSRNRGPVLDSKTGGGFGVIFIGLGATFLAFIILINIADYSLFTYKRNLVSKAMDYAVNAAVQEVDLNESSAGLAEGFYENTGNKRMDGIKINMAKARKIFLSTFYQNCNLTEYKIDSDLLLCTTYAFNKKLNYTITAGDEQIGLGSIESPELLENKINQAISSYWIASEENSRVYINGNPKTNMIEKGTYLFAFIKDINIKGIYSKRSICLSSFAGAKADRADSNRY</sequence>
<name>A0A318XSC3_9FIRM</name>
<dbReference type="AlphaFoldDB" id="A0A318XSC3"/>
<reference evidence="2 3" key="1">
    <citation type="submission" date="2018-06" db="EMBL/GenBank/DDBJ databases">
        <title>Genomic Encyclopedia of Type Strains, Phase I: the one thousand microbial genomes (KMG-I) project.</title>
        <authorList>
            <person name="Kyrpides N."/>
        </authorList>
    </citation>
    <scope>NUCLEOTIDE SEQUENCE [LARGE SCALE GENOMIC DNA]</scope>
    <source>
        <strain evidence="2 3">DSM 19573</strain>
    </source>
</reference>
<organism evidence="2 3">
    <name type="scientific">Ruminiclostridium sufflavum DSM 19573</name>
    <dbReference type="NCBI Taxonomy" id="1121337"/>
    <lineage>
        <taxon>Bacteria</taxon>
        <taxon>Bacillati</taxon>
        <taxon>Bacillota</taxon>
        <taxon>Clostridia</taxon>
        <taxon>Eubacteriales</taxon>
        <taxon>Oscillospiraceae</taxon>
        <taxon>Ruminiclostridium</taxon>
    </lineage>
</organism>
<gene>
    <name evidence="2" type="ORF">LY28_00964</name>
</gene>
<evidence type="ECO:0000313" key="3">
    <source>
        <dbReference type="Proteomes" id="UP000248132"/>
    </source>
</evidence>
<evidence type="ECO:0008006" key="4">
    <source>
        <dbReference type="Google" id="ProtNLM"/>
    </source>
</evidence>